<dbReference type="WBParaSite" id="TASK_0000584901-mRNA-1">
    <property type="protein sequence ID" value="TASK_0000584901-mRNA-1"/>
    <property type="gene ID" value="TASK_0000584901"/>
</dbReference>
<evidence type="ECO:0000313" key="3">
    <source>
        <dbReference type="Proteomes" id="UP000282613"/>
    </source>
</evidence>
<dbReference type="EMBL" id="UYRS01018447">
    <property type="protein sequence ID" value="VDK35732.1"/>
    <property type="molecule type" value="Genomic_DNA"/>
</dbReference>
<name>A0A0R3W6L3_TAEAS</name>
<dbReference type="Proteomes" id="UP000282613">
    <property type="component" value="Unassembled WGS sequence"/>
</dbReference>
<reference evidence="4" key="1">
    <citation type="submission" date="2017-02" db="UniProtKB">
        <authorList>
            <consortium name="WormBaseParasite"/>
        </authorList>
    </citation>
    <scope>IDENTIFICATION</scope>
</reference>
<accession>A0A0R3W6L3</accession>
<proteinExistence type="predicted"/>
<feature type="chain" id="PRO_5043132671" evidence="1">
    <location>
        <begin position="25"/>
        <end position="232"/>
    </location>
</feature>
<sequence>MRVRVKTEECGLLCLTVVVVAAVASEWCELPSGVDAWCEMRCMCMPVCIYAASHCVIAGEFPEKADVLHQCAVRGSQVSLEAISTPSLLSHHRDENSCWLPGRSPPLVTTNNKQANIRPGKDEGIIAAHGDYLAMGISHPHPSLPPPPPPPTPTIANERHRYALLLLQQHSLARAFTRPLGEVRTCLHQYDARRRHRRTSSEHPHTHACMGKCVCSARSMGMKMMKMAMLGE</sequence>
<feature type="signal peptide" evidence="1">
    <location>
        <begin position="1"/>
        <end position="24"/>
    </location>
</feature>
<reference evidence="2 3" key="2">
    <citation type="submission" date="2018-11" db="EMBL/GenBank/DDBJ databases">
        <authorList>
            <consortium name="Pathogen Informatics"/>
        </authorList>
    </citation>
    <scope>NUCLEOTIDE SEQUENCE [LARGE SCALE GENOMIC DNA]</scope>
</reference>
<evidence type="ECO:0000313" key="4">
    <source>
        <dbReference type="WBParaSite" id="TASK_0000584901-mRNA-1"/>
    </source>
</evidence>
<keyword evidence="3" id="KW-1185">Reference proteome</keyword>
<keyword evidence="1" id="KW-0732">Signal</keyword>
<evidence type="ECO:0000256" key="1">
    <source>
        <dbReference type="SAM" id="SignalP"/>
    </source>
</evidence>
<evidence type="ECO:0000313" key="2">
    <source>
        <dbReference type="EMBL" id="VDK35732.1"/>
    </source>
</evidence>
<dbReference type="AlphaFoldDB" id="A0A0R3W6L3"/>
<protein>
    <submittedName>
        <fullName evidence="4">Secreted protein</fullName>
    </submittedName>
</protein>
<gene>
    <name evidence="2" type="ORF">TASK_LOCUS5850</name>
</gene>
<organism evidence="4">
    <name type="scientific">Taenia asiatica</name>
    <name type="common">Asian tapeworm</name>
    <dbReference type="NCBI Taxonomy" id="60517"/>
    <lineage>
        <taxon>Eukaryota</taxon>
        <taxon>Metazoa</taxon>
        <taxon>Spiralia</taxon>
        <taxon>Lophotrochozoa</taxon>
        <taxon>Platyhelminthes</taxon>
        <taxon>Cestoda</taxon>
        <taxon>Eucestoda</taxon>
        <taxon>Cyclophyllidea</taxon>
        <taxon>Taeniidae</taxon>
        <taxon>Taenia</taxon>
    </lineage>
</organism>